<dbReference type="AlphaFoldDB" id="A0A9J6GVP7"/>
<organism evidence="2 3">
    <name type="scientific">Haemaphysalis longicornis</name>
    <name type="common">Bush tick</name>
    <dbReference type="NCBI Taxonomy" id="44386"/>
    <lineage>
        <taxon>Eukaryota</taxon>
        <taxon>Metazoa</taxon>
        <taxon>Ecdysozoa</taxon>
        <taxon>Arthropoda</taxon>
        <taxon>Chelicerata</taxon>
        <taxon>Arachnida</taxon>
        <taxon>Acari</taxon>
        <taxon>Parasitiformes</taxon>
        <taxon>Ixodida</taxon>
        <taxon>Ixodoidea</taxon>
        <taxon>Ixodidae</taxon>
        <taxon>Haemaphysalinae</taxon>
        <taxon>Haemaphysalis</taxon>
    </lineage>
</organism>
<sequence>MLSGKGLSVSRQDETPVVLSLPCYGHTQQPLNTLAQVLIDVNGDPATCTAISASAVTLLTTQAQGAVRDASFPRLFKHTIPLLTALELDDDIFFSPSCGHTRTRVIPFVRSPPLRAQDSGALRAKPPSAVLFFLFFFFSLVPPTPTRQLRSHFPFSPLIQDAPLALSLAHAPWRPRAAHAGSSRCSGNRVMSRDHLAALPGLAFRQNSHQELLLKGNYLAPLVSLVSLFVLVVGLFRCGTLLLLPWNRSLALNHEAAQAVRRPEQPPQEQQADGVTAAAAAEGGGTPSVQGLLPQPRWAPLKGPPLAFDSTAALEAFLAELGALVAEELRTRHYNTLGNLLHFYRAYREQGRGQSVAGFLRAYPPAVVPDGLSCVGLSLRLCVAVRRRFPRARPYLVSCEEWVPDVAAYCRRGPPGGSSVKEHVLVALRVQVGRRGGLVLLEPGYHVGFPIVVMEDGQAPHSGHFVQSHTAKSTKEYCYEAVGGGYVRWRVTETRTGHTKTWDNVLYVGGAFQSALAYSEKRNLLYDFRTLVARRDGRGPTAGVYCKLDDLNRNPVFTLFYAHPGGRCEAKLPFALFGRRAAGPPPAAVAPCALHIGMGPDQLLALLNGMADLYEDVDFVNQLLDLNRRVDPFEEEAALKPK</sequence>
<dbReference type="OrthoDB" id="7458733at2759"/>
<keyword evidence="3" id="KW-1185">Reference proteome</keyword>
<reference evidence="2 3" key="1">
    <citation type="journal article" date="2020" name="Cell">
        <title>Large-Scale Comparative Analyses of Tick Genomes Elucidate Their Genetic Diversity and Vector Capacities.</title>
        <authorList>
            <consortium name="Tick Genome and Microbiome Consortium (TIGMIC)"/>
            <person name="Jia N."/>
            <person name="Wang J."/>
            <person name="Shi W."/>
            <person name="Du L."/>
            <person name="Sun Y."/>
            <person name="Zhan W."/>
            <person name="Jiang J.F."/>
            <person name="Wang Q."/>
            <person name="Zhang B."/>
            <person name="Ji P."/>
            <person name="Bell-Sakyi L."/>
            <person name="Cui X.M."/>
            <person name="Yuan T.T."/>
            <person name="Jiang B.G."/>
            <person name="Yang W.F."/>
            <person name="Lam T.T."/>
            <person name="Chang Q.C."/>
            <person name="Ding S.J."/>
            <person name="Wang X.J."/>
            <person name="Zhu J.G."/>
            <person name="Ruan X.D."/>
            <person name="Zhao L."/>
            <person name="Wei J.T."/>
            <person name="Ye R.Z."/>
            <person name="Que T.C."/>
            <person name="Du C.H."/>
            <person name="Zhou Y.H."/>
            <person name="Cheng J.X."/>
            <person name="Dai P.F."/>
            <person name="Guo W.B."/>
            <person name="Han X.H."/>
            <person name="Huang E.J."/>
            <person name="Li L.F."/>
            <person name="Wei W."/>
            <person name="Gao Y.C."/>
            <person name="Liu J.Z."/>
            <person name="Shao H.Z."/>
            <person name="Wang X."/>
            <person name="Wang C.C."/>
            <person name="Yang T.C."/>
            <person name="Huo Q.B."/>
            <person name="Li W."/>
            <person name="Chen H.Y."/>
            <person name="Chen S.E."/>
            <person name="Zhou L.G."/>
            <person name="Ni X.B."/>
            <person name="Tian J.H."/>
            <person name="Sheng Y."/>
            <person name="Liu T."/>
            <person name="Pan Y.S."/>
            <person name="Xia L.Y."/>
            <person name="Li J."/>
            <person name="Zhao F."/>
            <person name="Cao W.C."/>
        </authorList>
    </citation>
    <scope>NUCLEOTIDE SEQUENCE [LARGE SCALE GENOMIC DNA]</scope>
    <source>
        <strain evidence="2">HaeL-2018</strain>
    </source>
</reference>
<dbReference type="VEuPathDB" id="VectorBase:HLOH_063590"/>
<feature type="region of interest" description="Disordered" evidence="1">
    <location>
        <begin position="259"/>
        <end position="281"/>
    </location>
</feature>
<protein>
    <submittedName>
        <fullName evidence="2">Uncharacterized protein</fullName>
    </submittedName>
</protein>
<evidence type="ECO:0000256" key="1">
    <source>
        <dbReference type="SAM" id="MobiDB-lite"/>
    </source>
</evidence>
<dbReference type="Proteomes" id="UP000821853">
    <property type="component" value="Unassembled WGS sequence"/>
</dbReference>
<comment type="caution">
    <text evidence="2">The sequence shown here is derived from an EMBL/GenBank/DDBJ whole genome shotgun (WGS) entry which is preliminary data.</text>
</comment>
<gene>
    <name evidence="2" type="ORF">HPB48_017112</name>
</gene>
<evidence type="ECO:0000313" key="2">
    <source>
        <dbReference type="EMBL" id="KAH9378487.1"/>
    </source>
</evidence>
<dbReference type="EMBL" id="JABSTR010000008">
    <property type="protein sequence ID" value="KAH9378487.1"/>
    <property type="molecule type" value="Genomic_DNA"/>
</dbReference>
<evidence type="ECO:0000313" key="3">
    <source>
        <dbReference type="Proteomes" id="UP000821853"/>
    </source>
</evidence>
<proteinExistence type="predicted"/>
<name>A0A9J6GVP7_HAELO</name>
<feature type="compositionally biased region" description="Low complexity" evidence="1">
    <location>
        <begin position="267"/>
        <end position="281"/>
    </location>
</feature>
<accession>A0A9J6GVP7</accession>